<dbReference type="AlphaFoldDB" id="A0A1F7H465"/>
<evidence type="ECO:0000313" key="5">
    <source>
        <dbReference type="EMBL" id="OGK25895.1"/>
    </source>
</evidence>
<dbReference type="Gene3D" id="3.40.50.880">
    <property type="match status" value="1"/>
</dbReference>
<dbReference type="InterPro" id="IPR005320">
    <property type="entry name" value="Peptidase_S51"/>
</dbReference>
<dbReference type="GO" id="GO:0006508">
    <property type="term" value="P:proteolysis"/>
    <property type="evidence" value="ECO:0007669"/>
    <property type="project" value="UniProtKB-KW"/>
</dbReference>
<evidence type="ECO:0000256" key="4">
    <source>
        <dbReference type="ARBA" id="ARBA00022825"/>
    </source>
</evidence>
<organism evidence="5 6">
    <name type="scientific">Candidatus Roizmanbacteria bacterium RIFCSPHIGHO2_02_FULL_38_11</name>
    <dbReference type="NCBI Taxonomy" id="1802039"/>
    <lineage>
        <taxon>Bacteria</taxon>
        <taxon>Candidatus Roizmaniibacteriota</taxon>
    </lineage>
</organism>
<accession>A0A1F7H465</accession>
<dbReference type="PANTHER" id="PTHR20842">
    <property type="entry name" value="PROTEASE S51 ALPHA-ASPARTYL DIPEPTIDASE"/>
    <property type="match status" value="1"/>
</dbReference>
<dbReference type="SUPFAM" id="SSF52317">
    <property type="entry name" value="Class I glutamine amidotransferase-like"/>
    <property type="match status" value="1"/>
</dbReference>
<evidence type="ECO:0008006" key="7">
    <source>
        <dbReference type="Google" id="ProtNLM"/>
    </source>
</evidence>
<proteinExistence type="inferred from homology"/>
<dbReference type="GO" id="GO:0008236">
    <property type="term" value="F:serine-type peptidase activity"/>
    <property type="evidence" value="ECO:0007669"/>
    <property type="project" value="UniProtKB-KW"/>
</dbReference>
<dbReference type="EMBL" id="MFZO01000001">
    <property type="protein sequence ID" value="OGK25895.1"/>
    <property type="molecule type" value="Genomic_DNA"/>
</dbReference>
<dbReference type="Pfam" id="PF03575">
    <property type="entry name" value="Peptidase_S51"/>
    <property type="match status" value="1"/>
</dbReference>
<protein>
    <recommendedName>
        <fullName evidence="7">Peptidase E</fullName>
    </recommendedName>
</protein>
<dbReference type="Proteomes" id="UP000177913">
    <property type="component" value="Unassembled WGS sequence"/>
</dbReference>
<comment type="caution">
    <text evidence="5">The sequence shown here is derived from an EMBL/GenBank/DDBJ whole genome shotgun (WGS) entry which is preliminary data.</text>
</comment>
<evidence type="ECO:0000256" key="1">
    <source>
        <dbReference type="ARBA" id="ARBA00006534"/>
    </source>
</evidence>
<keyword evidence="4" id="KW-0720">Serine protease</keyword>
<name>A0A1F7H465_9BACT</name>
<sequence>MKILVLVGSGEFTQSMIKIDGYLIERVEKIKRKQRINVAIIPTASVPDERQQNWIDEGVKHFKRLGVNPFGLNIVEKHDASKKSNLDKLKTASVIYFSGGHPGYLLKIFKNSKSWNLIENLYEGGKILIGSSAGAMILGNYVLANAQEAFDKGEKPMWKKGLDLVPYSIFPHFDWAQKYKQKLLKKVIDSAPKAVRECWMGIDEDTALLVFNNKQVRLMGKGTLTIQLRNKSRTYRVDQEFII</sequence>
<dbReference type="InterPro" id="IPR029062">
    <property type="entry name" value="Class_I_gatase-like"/>
</dbReference>
<dbReference type="CDD" id="cd03129">
    <property type="entry name" value="GAT1_Peptidase_E_like"/>
    <property type="match status" value="1"/>
</dbReference>
<evidence type="ECO:0000256" key="3">
    <source>
        <dbReference type="ARBA" id="ARBA00022801"/>
    </source>
</evidence>
<keyword evidence="2" id="KW-0645">Protease</keyword>
<reference evidence="5 6" key="1">
    <citation type="journal article" date="2016" name="Nat. Commun.">
        <title>Thousands of microbial genomes shed light on interconnected biogeochemical processes in an aquifer system.</title>
        <authorList>
            <person name="Anantharaman K."/>
            <person name="Brown C.T."/>
            <person name="Hug L.A."/>
            <person name="Sharon I."/>
            <person name="Castelle C.J."/>
            <person name="Probst A.J."/>
            <person name="Thomas B.C."/>
            <person name="Singh A."/>
            <person name="Wilkins M.J."/>
            <person name="Karaoz U."/>
            <person name="Brodie E.L."/>
            <person name="Williams K.H."/>
            <person name="Hubbard S.S."/>
            <person name="Banfield J.F."/>
        </authorList>
    </citation>
    <scope>NUCLEOTIDE SEQUENCE [LARGE SCALE GENOMIC DNA]</scope>
</reference>
<gene>
    <name evidence="5" type="ORF">A3C25_04150</name>
</gene>
<evidence type="ECO:0000256" key="2">
    <source>
        <dbReference type="ARBA" id="ARBA00022670"/>
    </source>
</evidence>
<keyword evidence="3" id="KW-0378">Hydrolase</keyword>
<comment type="similarity">
    <text evidence="1">Belongs to the peptidase S51 family.</text>
</comment>
<evidence type="ECO:0000313" key="6">
    <source>
        <dbReference type="Proteomes" id="UP000177913"/>
    </source>
</evidence>
<dbReference type="PANTHER" id="PTHR20842:SF0">
    <property type="entry name" value="ALPHA-ASPARTYL DIPEPTIDASE"/>
    <property type="match status" value="1"/>
</dbReference>